<accession>A0AAD2ABC5</accession>
<evidence type="ECO:0000313" key="1">
    <source>
        <dbReference type="EMBL" id="CAI9781927.1"/>
    </source>
</evidence>
<sequence length="119" mass="13388">MKVPLQLDLQVDGFIWLLRERSRQSLTTSSQDSSHFHPCHTTWFIALSVALAGMTKARCKEGKEGKENEGSTQAKEASKCFSVFMKGLGNSIRKNIQTTYQLLLLEKLVEISGSPRVMR</sequence>
<protein>
    <submittedName>
        <fullName evidence="1">Uncharacterized protein</fullName>
    </submittedName>
</protein>
<dbReference type="AlphaFoldDB" id="A0AAD2ABC5"/>
<reference evidence="1" key="1">
    <citation type="submission" date="2023-05" db="EMBL/GenBank/DDBJ databases">
        <authorList>
            <person name="Huff M."/>
        </authorList>
    </citation>
    <scope>NUCLEOTIDE SEQUENCE</scope>
</reference>
<dbReference type="EMBL" id="OU503053">
    <property type="protein sequence ID" value="CAI9781927.1"/>
    <property type="molecule type" value="Genomic_DNA"/>
</dbReference>
<organism evidence="1 2">
    <name type="scientific">Fraxinus pennsylvanica</name>
    <dbReference type="NCBI Taxonomy" id="56036"/>
    <lineage>
        <taxon>Eukaryota</taxon>
        <taxon>Viridiplantae</taxon>
        <taxon>Streptophyta</taxon>
        <taxon>Embryophyta</taxon>
        <taxon>Tracheophyta</taxon>
        <taxon>Spermatophyta</taxon>
        <taxon>Magnoliopsida</taxon>
        <taxon>eudicotyledons</taxon>
        <taxon>Gunneridae</taxon>
        <taxon>Pentapetalae</taxon>
        <taxon>asterids</taxon>
        <taxon>lamiids</taxon>
        <taxon>Lamiales</taxon>
        <taxon>Oleaceae</taxon>
        <taxon>Oleeae</taxon>
        <taxon>Fraxinus</taxon>
    </lineage>
</organism>
<evidence type="ECO:0000313" key="2">
    <source>
        <dbReference type="Proteomes" id="UP000834106"/>
    </source>
</evidence>
<gene>
    <name evidence="1" type="ORF">FPE_LOCUS29357</name>
</gene>
<proteinExistence type="predicted"/>
<name>A0AAD2ABC5_9LAMI</name>
<keyword evidence="2" id="KW-1185">Reference proteome</keyword>
<dbReference type="Proteomes" id="UP000834106">
    <property type="component" value="Chromosome 18"/>
</dbReference>